<evidence type="ECO:0000256" key="10">
    <source>
        <dbReference type="HAMAP-Rule" id="MF_00595"/>
    </source>
</evidence>
<keyword evidence="14" id="KW-1185">Reference proteome</keyword>
<dbReference type="GO" id="GO:0015977">
    <property type="term" value="P:carbon fixation"/>
    <property type="evidence" value="ECO:0007669"/>
    <property type="project" value="UniProtKB-UniRule"/>
</dbReference>
<dbReference type="KEGG" id="lsx:H8B22_06115"/>
<dbReference type="Pfam" id="PF00311">
    <property type="entry name" value="PEPcase"/>
    <property type="match status" value="1"/>
</dbReference>
<dbReference type="HAMAP" id="MF_00595">
    <property type="entry name" value="PEPcase_type1"/>
    <property type="match status" value="1"/>
</dbReference>
<keyword evidence="7 10" id="KW-0456">Lyase</keyword>
<dbReference type="AlphaFoldDB" id="A0A7H0G0G4"/>
<comment type="similarity">
    <text evidence="3 10">Belongs to the PEPCase type 1 family.</text>
</comment>
<evidence type="ECO:0000313" key="13">
    <source>
        <dbReference type="EMBL" id="QNP41780.1"/>
    </source>
</evidence>
<dbReference type="Proteomes" id="UP000516018">
    <property type="component" value="Chromosome"/>
</dbReference>
<dbReference type="GO" id="GO:0006099">
    <property type="term" value="P:tricarboxylic acid cycle"/>
    <property type="evidence" value="ECO:0007669"/>
    <property type="project" value="InterPro"/>
</dbReference>
<evidence type="ECO:0000256" key="11">
    <source>
        <dbReference type="PROSITE-ProRule" id="PRU10111"/>
    </source>
</evidence>
<comment type="cofactor">
    <cofactor evidence="1 10">
        <name>Mg(2+)</name>
        <dbReference type="ChEBI" id="CHEBI:18420"/>
    </cofactor>
</comment>
<dbReference type="GO" id="GO:0000287">
    <property type="term" value="F:magnesium ion binding"/>
    <property type="evidence" value="ECO:0007669"/>
    <property type="project" value="UniProtKB-UniRule"/>
</dbReference>
<keyword evidence="13" id="KW-0670">Pyruvate</keyword>
<evidence type="ECO:0000256" key="8">
    <source>
        <dbReference type="ARBA" id="ARBA00023300"/>
    </source>
</evidence>
<evidence type="ECO:0000256" key="7">
    <source>
        <dbReference type="ARBA" id="ARBA00023239"/>
    </source>
</evidence>
<evidence type="ECO:0000256" key="9">
    <source>
        <dbReference type="ARBA" id="ARBA00048995"/>
    </source>
</evidence>
<dbReference type="RefSeq" id="WP_187713216.1">
    <property type="nucleotide sequence ID" value="NZ_CP060820.1"/>
</dbReference>
<evidence type="ECO:0000256" key="3">
    <source>
        <dbReference type="ARBA" id="ARBA00008346"/>
    </source>
</evidence>
<evidence type="ECO:0000256" key="2">
    <source>
        <dbReference type="ARBA" id="ARBA00003670"/>
    </source>
</evidence>
<dbReference type="EC" id="4.1.1.31" evidence="4 10"/>
<feature type="active site" evidence="10 12">
    <location>
        <position position="578"/>
    </location>
</feature>
<dbReference type="InterPro" id="IPR015813">
    <property type="entry name" value="Pyrv/PenolPyrv_kinase-like_dom"/>
</dbReference>
<dbReference type="PROSITE" id="PS00393">
    <property type="entry name" value="PEPCASE_2"/>
    <property type="match status" value="1"/>
</dbReference>
<reference evidence="13 14" key="1">
    <citation type="submission" date="2020-08" db="EMBL/GenBank/DDBJ databases">
        <title>Lysobacter sp. II4 sp. nov., isolated from soil.</title>
        <authorList>
            <person name="Woo C.Y."/>
            <person name="Kim J."/>
        </authorList>
    </citation>
    <scope>NUCLEOTIDE SEQUENCE [LARGE SCALE GENOMIC DNA]</scope>
    <source>
        <strain evidence="13 14">II4</strain>
    </source>
</reference>
<evidence type="ECO:0000256" key="4">
    <source>
        <dbReference type="ARBA" id="ARBA00012305"/>
    </source>
</evidence>
<dbReference type="PRINTS" id="PR00150">
    <property type="entry name" value="PEPCARBXLASE"/>
</dbReference>
<dbReference type="PROSITE" id="PS00781">
    <property type="entry name" value="PEPCASE_1"/>
    <property type="match status" value="1"/>
</dbReference>
<sequence length="918" mass="100840">MNLPTTAATPLRTVEFAPTDAFLREDVNMLGALVGEILAEQRSPGFLDDVERLRRAAIERRERNAPAAELAQALQGIELERANDLVRAFATYFQAVNLAERVHRIRRRRDYERQGTAPQPGGLRDALRTLAQRGVGREELLALLPRLRVEPIFTAHPTEAVRRALLKKEREIVTCLVADIDRGRTPAERRADRERIRLALTTSWQTAEAPSAKPSVADEFQHVGYYLSDVLYRVLPVFYEVFEDALRETYGAAVVPDVLGFGSWVGGDMDGNPNVGADTIAATLAGQRALVLAAYRRDLLALGEALSQSLTRVGVSAALLARIEFYREHIPAAAAKLRPRHADMPYRKLLTFIFERLWATQHEEPEGYADAGEFEADIALIGDSLQAHRGEHAGGFAVRRLRRRIACFGFHLAGLDLRQDSATHDAAIAALLGDAAWATRAVSERNARLHRLLRGDEVVDGPGNATSQATLEVFRAVARLRPRYGARAFGPYIISMSRSAADALSVLALARLAGCVERSDGGGDDVPLDIAPLFETVDDLDAAADTLRALFADPLYREHLAARGDRQVVMLGYSDSAKDGGLLASRWALQRTQVALTQLARDSGVRIAFFHGRGGSISRGGGKTERAVIAMPRGSVDGYLRLTEQGEVIHRKYGIRAIALRNLEQATGAVLRATLRPRVAEPREQRWREIATQLAGNARAHYRALVHDDVEFPAYFRAATPIDVIERLRIGSRPSKRAGGVGVLRPPGIASLRAIPWVFAWAQNRSGLTAWYGVGTALQAALQEHGREALAEMARDWPFFTTLIDDVEMVLAKSDLGIFERYSLLAGELHARFHPGIAAEFARTRDAVFAIKGSQELLADDPRLRQSIRLRNPYVDPISLLQVDLLARWRAGGSEDEAMLASLVATVNGIAAGIQNTG</sequence>
<organism evidence="13 14">
    <name type="scientific">Agrilutibacter terrestris</name>
    <dbReference type="NCBI Taxonomy" id="2865112"/>
    <lineage>
        <taxon>Bacteria</taxon>
        <taxon>Pseudomonadati</taxon>
        <taxon>Pseudomonadota</taxon>
        <taxon>Gammaproteobacteria</taxon>
        <taxon>Lysobacterales</taxon>
        <taxon>Lysobacteraceae</taxon>
        <taxon>Agrilutibacter</taxon>
    </lineage>
</organism>
<dbReference type="GO" id="GO:0008964">
    <property type="term" value="F:phosphoenolpyruvate carboxylase activity"/>
    <property type="evidence" value="ECO:0007669"/>
    <property type="project" value="UniProtKB-UniRule"/>
</dbReference>
<comment type="subunit">
    <text evidence="10">Homotetramer.</text>
</comment>
<evidence type="ECO:0000256" key="6">
    <source>
        <dbReference type="ARBA" id="ARBA00022842"/>
    </source>
</evidence>
<dbReference type="Gene3D" id="1.20.1440.90">
    <property type="entry name" value="Phosphoenolpyruvate/pyruvate domain"/>
    <property type="match status" value="1"/>
</dbReference>
<dbReference type="NCBIfam" id="NF000584">
    <property type="entry name" value="PRK00009.1"/>
    <property type="match status" value="1"/>
</dbReference>
<protein>
    <recommendedName>
        <fullName evidence="5 10">Phosphoenolpyruvate carboxylase</fullName>
        <shortName evidence="10">PEPC</shortName>
        <shortName evidence="10">PEPCase</shortName>
        <ecNumber evidence="4 10">4.1.1.31</ecNumber>
    </recommendedName>
</protein>
<dbReference type="SUPFAM" id="SSF51621">
    <property type="entry name" value="Phosphoenolpyruvate/pyruvate domain"/>
    <property type="match status" value="1"/>
</dbReference>
<comment type="function">
    <text evidence="2 10">Forms oxaloacetate, a four-carbon dicarboxylic acid source for the tricarboxylic acid cycle.</text>
</comment>
<name>A0A7H0G0G4_9GAMM</name>
<keyword evidence="6 10" id="KW-0460">Magnesium</keyword>
<proteinExistence type="inferred from homology"/>
<gene>
    <name evidence="10 13" type="primary">ppc</name>
    <name evidence="13" type="ORF">H8B22_06115</name>
</gene>
<keyword evidence="8 10" id="KW-0120">Carbon dioxide fixation</keyword>
<dbReference type="EMBL" id="CP060820">
    <property type="protein sequence ID" value="QNP41780.1"/>
    <property type="molecule type" value="Genomic_DNA"/>
</dbReference>
<dbReference type="InterPro" id="IPR033129">
    <property type="entry name" value="PEPCASE_His_AS"/>
</dbReference>
<evidence type="ECO:0000256" key="5">
    <source>
        <dbReference type="ARBA" id="ARBA00022419"/>
    </source>
</evidence>
<dbReference type="InterPro" id="IPR021135">
    <property type="entry name" value="PEP_COase"/>
</dbReference>
<feature type="active site" evidence="10 11">
    <location>
        <position position="156"/>
    </location>
</feature>
<comment type="catalytic activity">
    <reaction evidence="9 10">
        <text>oxaloacetate + phosphate = phosphoenolpyruvate + hydrogencarbonate</text>
        <dbReference type="Rhea" id="RHEA:28370"/>
        <dbReference type="ChEBI" id="CHEBI:16452"/>
        <dbReference type="ChEBI" id="CHEBI:17544"/>
        <dbReference type="ChEBI" id="CHEBI:43474"/>
        <dbReference type="ChEBI" id="CHEBI:58702"/>
        <dbReference type="EC" id="4.1.1.31"/>
    </reaction>
</comment>
<dbReference type="GO" id="GO:0006107">
    <property type="term" value="P:oxaloacetate metabolic process"/>
    <property type="evidence" value="ECO:0007669"/>
    <property type="project" value="UniProtKB-UniRule"/>
</dbReference>
<dbReference type="InterPro" id="IPR018129">
    <property type="entry name" value="PEP_COase_Lys_AS"/>
</dbReference>
<dbReference type="PANTHER" id="PTHR30523:SF6">
    <property type="entry name" value="PHOSPHOENOLPYRUVATE CARBOXYLASE"/>
    <property type="match status" value="1"/>
</dbReference>
<dbReference type="PANTHER" id="PTHR30523">
    <property type="entry name" value="PHOSPHOENOLPYRUVATE CARBOXYLASE"/>
    <property type="match status" value="1"/>
</dbReference>
<evidence type="ECO:0000256" key="12">
    <source>
        <dbReference type="PROSITE-ProRule" id="PRU10112"/>
    </source>
</evidence>
<dbReference type="InterPro" id="IPR022805">
    <property type="entry name" value="PEP_COase_bac/pln-type"/>
</dbReference>
<evidence type="ECO:0000256" key="1">
    <source>
        <dbReference type="ARBA" id="ARBA00001946"/>
    </source>
</evidence>
<accession>A0A7H0G0G4</accession>
<dbReference type="GO" id="GO:0005829">
    <property type="term" value="C:cytosol"/>
    <property type="evidence" value="ECO:0007669"/>
    <property type="project" value="TreeGrafter"/>
</dbReference>
<evidence type="ECO:0000313" key="14">
    <source>
        <dbReference type="Proteomes" id="UP000516018"/>
    </source>
</evidence>